<accession>A0A1I5HA65</accession>
<dbReference type="EMBL" id="FOWD01000027">
    <property type="protein sequence ID" value="SFO44896.1"/>
    <property type="molecule type" value="Genomic_DNA"/>
</dbReference>
<feature type="transmembrane region" description="Helical" evidence="1">
    <location>
        <begin position="177"/>
        <end position="197"/>
    </location>
</feature>
<feature type="transmembrane region" description="Helical" evidence="1">
    <location>
        <begin position="250"/>
        <end position="272"/>
    </location>
</feature>
<feature type="transmembrane region" description="Helical" evidence="1">
    <location>
        <begin position="504"/>
        <end position="524"/>
    </location>
</feature>
<dbReference type="Pfam" id="PF10060">
    <property type="entry name" value="DUF2298"/>
    <property type="match status" value="2"/>
</dbReference>
<keyword evidence="1" id="KW-0472">Membrane</keyword>
<feature type="transmembrane region" description="Helical" evidence="1">
    <location>
        <begin position="90"/>
        <end position="108"/>
    </location>
</feature>
<feature type="transmembrane region" description="Helical" evidence="1">
    <location>
        <begin position="364"/>
        <end position="382"/>
    </location>
</feature>
<dbReference type="STRING" id="1527.SAMN04489757_12724"/>
<protein>
    <submittedName>
        <fullName evidence="2">Chlor_Arch_YYY domain-containing protein</fullName>
    </submittedName>
</protein>
<feature type="transmembrane region" description="Helical" evidence="1">
    <location>
        <begin position="322"/>
        <end position="344"/>
    </location>
</feature>
<evidence type="ECO:0000313" key="2">
    <source>
        <dbReference type="EMBL" id="SFO44896.1"/>
    </source>
</evidence>
<dbReference type="InterPro" id="IPR018746">
    <property type="entry name" value="DUF2298"/>
</dbReference>
<reference evidence="2 3" key="1">
    <citation type="submission" date="2016-10" db="EMBL/GenBank/DDBJ databases">
        <authorList>
            <person name="de Groot N.N."/>
        </authorList>
    </citation>
    <scope>NUCLEOTIDE SEQUENCE [LARGE SCALE GENOMIC DNA]</scope>
    <source>
        <strain evidence="2 3">DSM 1283</strain>
    </source>
</reference>
<evidence type="ECO:0000256" key="1">
    <source>
        <dbReference type="SAM" id="Phobius"/>
    </source>
</evidence>
<feature type="transmembrane region" description="Helical" evidence="1">
    <location>
        <begin position="123"/>
        <end position="144"/>
    </location>
</feature>
<name>A0A1I5HA65_9FIRM</name>
<sequence length="754" mass="87339">MFRLKYITLYVLTILLMIVGGIFLKEDFFPFFRWWLSVFVLGILFLPLTRKMFSSYHDGGYLFSKVIGIASSGYLMWLLSSFKILKFTEVSCYIVLAGCLIINGILFLKSKKEEKMTLLDSDHVFPMIAEEVLFLFIFLIWAYIRGFRPEAHGTEKFMDYGFMAAMMRGDYMPPKDLWFSGSTINYYYVGQYMSAFLTKLSLNSVNVGYNLMLTMLAALSFMLPYSLVYNITKNRFGEKYLNPKWIPRMAGILSGAGVSLAGNLHFTLYYWVVPTIRKILGIEGDFADYWFPNSTRYIGYNPETADKTIHEFPGYSFVLGDLHAHVINIVFVLTLLGILFAWLLYQKRRLDNREAQGFQIKQEILNPFIISIGFFIGLFHTTNFWDFPIYYVVAGGVILFFNGVIYEFRLKTLLITGLQGVFIITLSELISLPFTLNFDQISTEIMLTEAHTPLYQLLILWGLPVILIIGFLYELAGSTKYKSQDDNPKFILFRFLNSLSPSDLYILVLGLCAIGLIIMPEVIYVKDIYSGDYKRANTMFKLTYQAFIMFGICSGYIFMKFKKLHHFNWQKTFANITLFLFLTTFWYPVVSVKAWYIKDKSFKDYKGLDAAEFLNSTDNQEDYRAINWLNNNIKGTPVILEAHGDSYTDYGRVSVFTGLPTVLGWYVHEWLWRGDTDIVNKRAADIETIYTSTDQELVQTLIDKYEIEYIYVGKLERVKYNSLNSDLLKRLGRIVYTGSEDINDTYIIQIEPKG</sequence>
<organism evidence="2 3">
    <name type="scientific">Anaerocolumna aminovalerica</name>
    <dbReference type="NCBI Taxonomy" id="1527"/>
    <lineage>
        <taxon>Bacteria</taxon>
        <taxon>Bacillati</taxon>
        <taxon>Bacillota</taxon>
        <taxon>Clostridia</taxon>
        <taxon>Lachnospirales</taxon>
        <taxon>Lachnospiraceae</taxon>
        <taxon>Anaerocolumna</taxon>
    </lineage>
</organism>
<feature type="transmembrane region" description="Helical" evidence="1">
    <location>
        <begin position="388"/>
        <end position="406"/>
    </location>
</feature>
<keyword evidence="3" id="KW-1185">Reference proteome</keyword>
<dbReference type="AlphaFoldDB" id="A0A1I5HA65"/>
<gene>
    <name evidence="2" type="ORF">SAMN04489757_12724</name>
</gene>
<feature type="transmembrane region" description="Helical" evidence="1">
    <location>
        <begin position="6"/>
        <end position="24"/>
    </location>
</feature>
<dbReference type="RefSeq" id="WP_170848027.1">
    <property type="nucleotide sequence ID" value="NZ_BAABFM010000002.1"/>
</dbReference>
<keyword evidence="1" id="KW-0812">Transmembrane</keyword>
<dbReference type="PANTHER" id="PTHR10790:SF51">
    <property type="entry name" value="TETRATRICOPEPTIDE REPEAT PROTEIN"/>
    <property type="match status" value="1"/>
</dbReference>
<feature type="transmembrane region" description="Helical" evidence="1">
    <location>
        <begin position="573"/>
        <end position="596"/>
    </location>
</feature>
<keyword evidence="1" id="KW-1133">Transmembrane helix</keyword>
<feature type="transmembrane region" description="Helical" evidence="1">
    <location>
        <begin position="60"/>
        <end position="78"/>
    </location>
</feature>
<dbReference type="Proteomes" id="UP000198806">
    <property type="component" value="Unassembled WGS sequence"/>
</dbReference>
<feature type="transmembrane region" description="Helical" evidence="1">
    <location>
        <begin position="31"/>
        <end position="48"/>
    </location>
</feature>
<dbReference type="NCBIfam" id="TIGR03662">
    <property type="entry name" value="Chlor_Arch_YYY"/>
    <property type="match status" value="1"/>
</dbReference>
<dbReference type="PANTHER" id="PTHR10790">
    <property type="entry name" value="TPR-DOMAIN CONTAINING PROTEIN"/>
    <property type="match status" value="1"/>
</dbReference>
<proteinExistence type="predicted"/>
<feature type="transmembrane region" description="Helical" evidence="1">
    <location>
        <begin position="209"/>
        <end position="229"/>
    </location>
</feature>
<feature type="transmembrane region" description="Helical" evidence="1">
    <location>
        <begin position="454"/>
        <end position="473"/>
    </location>
</feature>
<evidence type="ECO:0000313" key="3">
    <source>
        <dbReference type="Proteomes" id="UP000198806"/>
    </source>
</evidence>
<feature type="transmembrane region" description="Helical" evidence="1">
    <location>
        <begin position="544"/>
        <end position="561"/>
    </location>
</feature>